<dbReference type="InParanoid" id="A0A3N0VDG3"/>
<name>A0A3N0VDG3_9GAMM</name>
<gene>
    <name evidence="1" type="ORF">ED208_07300</name>
</gene>
<sequence>MAPRSAGPKGDNSERLFEAPIGRRVRERPLWAEHRRVVRKADRYAGACFLLLTFLCRSKEK</sequence>
<dbReference type="Proteomes" id="UP000282106">
    <property type="component" value="Unassembled WGS sequence"/>
</dbReference>
<comment type="caution">
    <text evidence="1">The sequence shown here is derived from an EMBL/GenBank/DDBJ whole genome shotgun (WGS) entry which is preliminary data.</text>
</comment>
<evidence type="ECO:0000313" key="1">
    <source>
        <dbReference type="EMBL" id="ROH90789.1"/>
    </source>
</evidence>
<evidence type="ECO:0000313" key="2">
    <source>
        <dbReference type="Proteomes" id="UP000282106"/>
    </source>
</evidence>
<accession>A0A3N0VDG3</accession>
<proteinExistence type="predicted"/>
<reference evidence="1 2" key="1">
    <citation type="submission" date="2018-10" db="EMBL/GenBank/DDBJ databases">
        <authorList>
            <person name="Chen W.-M."/>
        </authorList>
    </citation>
    <scope>NUCLEOTIDE SEQUENCE [LARGE SCALE GENOMIC DNA]</scope>
    <source>
        <strain evidence="1 2">THS-13</strain>
    </source>
</reference>
<protein>
    <submittedName>
        <fullName evidence="1">Uncharacterized protein</fullName>
    </submittedName>
</protein>
<organism evidence="1 2">
    <name type="scientific">Stagnimonas aquatica</name>
    <dbReference type="NCBI Taxonomy" id="2689987"/>
    <lineage>
        <taxon>Bacteria</taxon>
        <taxon>Pseudomonadati</taxon>
        <taxon>Pseudomonadota</taxon>
        <taxon>Gammaproteobacteria</taxon>
        <taxon>Nevskiales</taxon>
        <taxon>Nevskiaceae</taxon>
        <taxon>Stagnimonas</taxon>
    </lineage>
</organism>
<dbReference type="AlphaFoldDB" id="A0A3N0VDG3"/>
<dbReference type="EMBL" id="RJVO01000003">
    <property type="protein sequence ID" value="ROH90789.1"/>
    <property type="molecule type" value="Genomic_DNA"/>
</dbReference>
<keyword evidence="2" id="KW-1185">Reference proteome</keyword>